<dbReference type="GO" id="GO:0005635">
    <property type="term" value="C:nuclear envelope"/>
    <property type="evidence" value="ECO:0007669"/>
    <property type="project" value="TreeGrafter"/>
</dbReference>
<feature type="region of interest" description="Disordered" evidence="9">
    <location>
        <begin position="1"/>
        <end position="63"/>
    </location>
</feature>
<evidence type="ECO:0000256" key="4">
    <source>
        <dbReference type="ARBA" id="ARBA00022618"/>
    </source>
</evidence>
<evidence type="ECO:0000256" key="3">
    <source>
        <dbReference type="ARBA" id="ARBA00022019"/>
    </source>
</evidence>
<comment type="caution">
    <text evidence="10">The sequence shown here is derived from an EMBL/GenBank/DDBJ whole genome shotgun (WGS) entry which is preliminary data.</text>
</comment>
<feature type="coiled-coil region" evidence="8">
    <location>
        <begin position="510"/>
        <end position="551"/>
    </location>
</feature>
<keyword evidence="6" id="KW-0539">Nucleus</keyword>
<dbReference type="GO" id="GO:0051315">
    <property type="term" value="P:attachment of mitotic spindle microtubules to kinetochore"/>
    <property type="evidence" value="ECO:0007669"/>
    <property type="project" value="TreeGrafter"/>
</dbReference>
<keyword evidence="7" id="KW-0131">Cell cycle</keyword>
<keyword evidence="8" id="KW-0175">Coiled coil</keyword>
<feature type="region of interest" description="Disordered" evidence="9">
    <location>
        <begin position="437"/>
        <end position="456"/>
    </location>
</feature>
<dbReference type="GO" id="GO:0000776">
    <property type="term" value="C:kinetochore"/>
    <property type="evidence" value="ECO:0007669"/>
    <property type="project" value="TreeGrafter"/>
</dbReference>
<protein>
    <recommendedName>
        <fullName evidence="3">Spindle assembly checkpoint component MAD1</fullName>
    </recommendedName>
</protein>
<dbReference type="PANTHER" id="PTHR23168:SF0">
    <property type="entry name" value="MITOTIC SPINDLE ASSEMBLY CHECKPOINT PROTEIN MAD1"/>
    <property type="match status" value="1"/>
</dbReference>
<evidence type="ECO:0000256" key="9">
    <source>
        <dbReference type="SAM" id="MobiDB-lite"/>
    </source>
</evidence>
<reference evidence="10 11" key="1">
    <citation type="submission" date="2017-05" db="EMBL/GenBank/DDBJ databases">
        <title>Draft genome sequence of Elsinoe australis.</title>
        <authorList>
            <person name="Cheng Q."/>
        </authorList>
    </citation>
    <scope>NUCLEOTIDE SEQUENCE [LARGE SCALE GENOMIC DNA]</scope>
    <source>
        <strain evidence="10 11">NL1</strain>
    </source>
</reference>
<dbReference type="OrthoDB" id="331602at2759"/>
<evidence type="ECO:0000256" key="1">
    <source>
        <dbReference type="ARBA" id="ARBA00004123"/>
    </source>
</evidence>
<evidence type="ECO:0000256" key="8">
    <source>
        <dbReference type="SAM" id="Coils"/>
    </source>
</evidence>
<dbReference type="PANTHER" id="PTHR23168">
    <property type="entry name" value="MITOTIC SPINDLE ASSEMBLY CHECKPOINT PROTEIN MAD1 MITOTIC ARREST DEFICIENT-LIKE PROTEIN 1"/>
    <property type="match status" value="1"/>
</dbReference>
<evidence type="ECO:0000313" key="11">
    <source>
        <dbReference type="Proteomes" id="UP000243723"/>
    </source>
</evidence>
<sequence length="743" mass="83585">MAAARNQQPSFDFLTGTDPSQNPSNPTAQSTSRLPLSASTRRTSIPSTNKLRQSLAGAPSAVPVRSTIDNETLRAQLNTLQYELDTLKQDRAMEVENLNAEIRDSERRVETEYRRAQEAERARGVAEKRLEEGRREMGERETRGVNERAELERKLRVAVEEGRGLREEVEEGRAEVEGLRREGSRGLREVQGRCEALEKRLEGVLGERDVAVEGLRGAQEKLGERERKVGELEQEVLKLRAVAGDQETLGVVKRELGEQVGHIKRLEKVNAEANAELKKLRRERKAVEVVEEEKRVLEGKLGLLDDARRELGESEMKRRMLEDERRAWTAYLEDQQGEASFDSPEEMARAFVQERMERVQLVERIGQIQPELMVKDDTINMLEQEKSKLETEVKRLKMMGGDGTSAGDSKAKARLERQRTLAVKEVEYLRAQLKSLEDETSEFDPTKADEGQSSRTAELEALVDEYKTEISSLHTQLSTLETQAPAPAPAPAPAATLKRPAPDNDENEAMGSLRRKLRKMQDALSSLETKNAALTNDLKASASQLSALRENSRIRVLELNNNPTAQYEAIKASTLKALRSENDALLAQLQGSSPAPEKVPAAIVESMKLQLAEKDTELAQRDKKTLRLKQIWSSKALEFRDAIASTLGWNVTFLPHGKLQLSSVYYPSSVDPETGEEEENFILFDGERGTMKISGGEKSRFAREIREMVEFWVEGRGEVPCFLAAAGLEFWERNQQAKEKENS</sequence>
<name>A0A2P8A8S3_9PEZI</name>
<dbReference type="Gene3D" id="3.30.457.60">
    <property type="match status" value="1"/>
</dbReference>
<dbReference type="InterPro" id="IPR008672">
    <property type="entry name" value="Mad1"/>
</dbReference>
<keyword evidence="4" id="KW-0132">Cell division</keyword>
<dbReference type="GO" id="GO:0051301">
    <property type="term" value="P:cell division"/>
    <property type="evidence" value="ECO:0007669"/>
    <property type="project" value="UniProtKB-KW"/>
</dbReference>
<keyword evidence="5" id="KW-0498">Mitosis</keyword>
<comment type="similarity">
    <text evidence="2">Belongs to the MAD1 family.</text>
</comment>
<keyword evidence="11" id="KW-1185">Reference proteome</keyword>
<dbReference type="GO" id="GO:0007094">
    <property type="term" value="P:mitotic spindle assembly checkpoint signaling"/>
    <property type="evidence" value="ECO:0007669"/>
    <property type="project" value="InterPro"/>
</dbReference>
<dbReference type="SUPFAM" id="SSF75704">
    <property type="entry name" value="Mitotic arrest deficient-like 1, Mad1"/>
    <property type="match status" value="1"/>
</dbReference>
<proteinExistence type="inferred from homology"/>
<evidence type="ECO:0000256" key="5">
    <source>
        <dbReference type="ARBA" id="ARBA00022776"/>
    </source>
</evidence>
<evidence type="ECO:0000256" key="7">
    <source>
        <dbReference type="ARBA" id="ARBA00023306"/>
    </source>
</evidence>
<dbReference type="Proteomes" id="UP000243723">
    <property type="component" value="Unassembled WGS sequence"/>
</dbReference>
<feature type="coiled-coil region" evidence="8">
    <location>
        <begin position="263"/>
        <end position="324"/>
    </location>
</feature>
<evidence type="ECO:0000256" key="2">
    <source>
        <dbReference type="ARBA" id="ARBA00008029"/>
    </source>
</evidence>
<dbReference type="AlphaFoldDB" id="A0A2P8A8S3"/>
<feature type="compositionally biased region" description="Polar residues" evidence="9">
    <location>
        <begin position="17"/>
        <end position="52"/>
    </location>
</feature>
<dbReference type="Gene3D" id="6.10.250.90">
    <property type="match status" value="1"/>
</dbReference>
<dbReference type="EMBL" id="NHZQ01000060">
    <property type="protein sequence ID" value="PSK56866.1"/>
    <property type="molecule type" value="Genomic_DNA"/>
</dbReference>
<dbReference type="Pfam" id="PF05557">
    <property type="entry name" value="MAD"/>
    <property type="match status" value="1"/>
</dbReference>
<feature type="coiled-coil region" evidence="8">
    <location>
        <begin position="70"/>
        <end position="235"/>
    </location>
</feature>
<evidence type="ECO:0000256" key="6">
    <source>
        <dbReference type="ARBA" id="ARBA00023242"/>
    </source>
</evidence>
<evidence type="ECO:0000313" key="10">
    <source>
        <dbReference type="EMBL" id="PSK56866.1"/>
    </source>
</evidence>
<dbReference type="STRING" id="40998.A0A2P8A8S3"/>
<accession>A0A2P8A8S3</accession>
<dbReference type="GO" id="GO:0072686">
    <property type="term" value="C:mitotic spindle"/>
    <property type="evidence" value="ECO:0007669"/>
    <property type="project" value="TreeGrafter"/>
</dbReference>
<organism evidence="10 11">
    <name type="scientific">Elsinoe australis</name>
    <dbReference type="NCBI Taxonomy" id="40998"/>
    <lineage>
        <taxon>Eukaryota</taxon>
        <taxon>Fungi</taxon>
        <taxon>Dikarya</taxon>
        <taxon>Ascomycota</taxon>
        <taxon>Pezizomycotina</taxon>
        <taxon>Dothideomycetes</taxon>
        <taxon>Dothideomycetidae</taxon>
        <taxon>Myriangiales</taxon>
        <taxon>Elsinoaceae</taxon>
        <taxon>Elsinoe</taxon>
    </lineage>
</organism>
<comment type="subcellular location">
    <subcellularLocation>
        <location evidence="1">Nucleus</location>
    </subcellularLocation>
</comment>
<feature type="region of interest" description="Disordered" evidence="9">
    <location>
        <begin position="482"/>
        <end position="508"/>
    </location>
</feature>
<feature type="compositionally biased region" description="Polar residues" evidence="9">
    <location>
        <begin position="1"/>
        <end position="10"/>
    </location>
</feature>
<gene>
    <name evidence="10" type="ORF">B9Z65_6490</name>
</gene>